<keyword evidence="12" id="KW-1185">Reference proteome</keyword>
<dbReference type="PANTHER" id="PTHR12878">
    <property type="entry name" value="NADH-UBIQUINONE OXIDOREDUCTASE B8 SUBUNIT"/>
    <property type="match status" value="1"/>
</dbReference>
<evidence type="ECO:0000256" key="7">
    <source>
        <dbReference type="ARBA" id="ARBA00022982"/>
    </source>
</evidence>
<name>A0A6A6UCH5_9PEZI</name>
<evidence type="ECO:0000256" key="9">
    <source>
        <dbReference type="ARBA" id="ARBA00023136"/>
    </source>
</evidence>
<comment type="function">
    <text evidence="1">Accessory subunit of the mitochondrial membrane respiratory chain NADH dehydrogenase (Complex I), that is believed not to be involved in catalysis. Complex I functions in the transfer of electrons from NADH to the respiratory chain. The immediate electron acceptor for the enzyme is believed to be ubiquinone.</text>
</comment>
<evidence type="ECO:0000313" key="12">
    <source>
        <dbReference type="Proteomes" id="UP000799302"/>
    </source>
</evidence>
<keyword evidence="5" id="KW-0679">Respiratory chain</keyword>
<dbReference type="SUPFAM" id="SSF52833">
    <property type="entry name" value="Thioredoxin-like"/>
    <property type="match status" value="1"/>
</dbReference>
<evidence type="ECO:0000256" key="6">
    <source>
        <dbReference type="ARBA" id="ARBA00022792"/>
    </source>
</evidence>
<dbReference type="Pfam" id="PF05047">
    <property type="entry name" value="L51_S25_CI-B8"/>
    <property type="match status" value="1"/>
</dbReference>
<dbReference type="AlphaFoldDB" id="A0A6A6UCH5"/>
<dbReference type="InterPro" id="IPR007741">
    <property type="entry name" value="Ribosomal_mL43/mS25/NADH_DH"/>
</dbReference>
<evidence type="ECO:0000256" key="3">
    <source>
        <dbReference type="ARBA" id="ARBA00008939"/>
    </source>
</evidence>
<sequence>MASKYAFNSALRELRFHLCQTADHSAAARSFLMKSYPTMKKHNPSTPILIREASGTEPKVWARFEFGKEKMLPLNGLDEKAIESQVTELVQTSI</sequence>
<keyword evidence="7" id="KW-0249">Electron transport</keyword>
<gene>
    <name evidence="11" type="ORF">BT63DRAFT_455048</name>
</gene>
<dbReference type="Gene3D" id="3.40.30.10">
    <property type="entry name" value="Glutaredoxin"/>
    <property type="match status" value="1"/>
</dbReference>
<evidence type="ECO:0000256" key="1">
    <source>
        <dbReference type="ARBA" id="ARBA00003195"/>
    </source>
</evidence>
<accession>A0A6A6UCH5</accession>
<dbReference type="InterPro" id="IPR036249">
    <property type="entry name" value="Thioredoxin-like_sf"/>
</dbReference>
<dbReference type="SMART" id="SM00916">
    <property type="entry name" value="L51_S25_CI-B8"/>
    <property type="match status" value="1"/>
</dbReference>
<dbReference type="PIRSF" id="PIRSF005822">
    <property type="entry name" value="NDUA2"/>
    <property type="match status" value="1"/>
</dbReference>
<keyword evidence="9" id="KW-0472">Membrane</keyword>
<evidence type="ECO:0000256" key="2">
    <source>
        <dbReference type="ARBA" id="ARBA00004443"/>
    </source>
</evidence>
<reference evidence="11" key="1">
    <citation type="journal article" date="2020" name="Stud. Mycol.">
        <title>101 Dothideomycetes genomes: a test case for predicting lifestyles and emergence of pathogens.</title>
        <authorList>
            <person name="Haridas S."/>
            <person name="Albert R."/>
            <person name="Binder M."/>
            <person name="Bloem J."/>
            <person name="Labutti K."/>
            <person name="Salamov A."/>
            <person name="Andreopoulos B."/>
            <person name="Baker S."/>
            <person name="Barry K."/>
            <person name="Bills G."/>
            <person name="Bluhm B."/>
            <person name="Cannon C."/>
            <person name="Castanera R."/>
            <person name="Culley D."/>
            <person name="Daum C."/>
            <person name="Ezra D."/>
            <person name="Gonzalez J."/>
            <person name="Henrissat B."/>
            <person name="Kuo A."/>
            <person name="Liang C."/>
            <person name="Lipzen A."/>
            <person name="Lutzoni F."/>
            <person name="Magnuson J."/>
            <person name="Mondo S."/>
            <person name="Nolan M."/>
            <person name="Ohm R."/>
            <person name="Pangilinan J."/>
            <person name="Park H.-J."/>
            <person name="Ramirez L."/>
            <person name="Alfaro M."/>
            <person name="Sun H."/>
            <person name="Tritt A."/>
            <person name="Yoshinaga Y."/>
            <person name="Zwiers L.-H."/>
            <person name="Turgeon B."/>
            <person name="Goodwin S."/>
            <person name="Spatafora J."/>
            <person name="Crous P."/>
            <person name="Grigoriev I."/>
        </authorList>
    </citation>
    <scope>NUCLEOTIDE SEQUENCE</scope>
    <source>
        <strain evidence="11">CBS 115976</strain>
    </source>
</reference>
<keyword evidence="4" id="KW-0813">Transport</keyword>
<organism evidence="11 12">
    <name type="scientific">Microthyrium microscopicum</name>
    <dbReference type="NCBI Taxonomy" id="703497"/>
    <lineage>
        <taxon>Eukaryota</taxon>
        <taxon>Fungi</taxon>
        <taxon>Dikarya</taxon>
        <taxon>Ascomycota</taxon>
        <taxon>Pezizomycotina</taxon>
        <taxon>Dothideomycetes</taxon>
        <taxon>Dothideomycetes incertae sedis</taxon>
        <taxon>Microthyriales</taxon>
        <taxon>Microthyriaceae</taxon>
        <taxon>Microthyrium</taxon>
    </lineage>
</organism>
<evidence type="ECO:0000259" key="10">
    <source>
        <dbReference type="SMART" id="SM00916"/>
    </source>
</evidence>
<dbReference type="PANTHER" id="PTHR12878:SF0">
    <property type="entry name" value="NADH DEHYDROGENASE [UBIQUINONE] 1 ALPHA SUBCOMPLEX SUBUNIT 2"/>
    <property type="match status" value="1"/>
</dbReference>
<keyword evidence="8" id="KW-0496">Mitochondrion</keyword>
<dbReference type="Proteomes" id="UP000799302">
    <property type="component" value="Unassembled WGS sequence"/>
</dbReference>
<evidence type="ECO:0000313" key="11">
    <source>
        <dbReference type="EMBL" id="KAF2669073.1"/>
    </source>
</evidence>
<dbReference type="GO" id="GO:0005743">
    <property type="term" value="C:mitochondrial inner membrane"/>
    <property type="evidence" value="ECO:0007669"/>
    <property type="project" value="UniProtKB-SubCell"/>
</dbReference>
<feature type="domain" description="Ribosomal protein/NADH dehydrogenase" evidence="10">
    <location>
        <begin position="20"/>
        <end position="93"/>
    </location>
</feature>
<comment type="subcellular location">
    <subcellularLocation>
        <location evidence="2">Mitochondrion inner membrane</location>
        <topology evidence="2">Peripheral membrane protein</topology>
        <orientation evidence="2">Matrix side</orientation>
    </subcellularLocation>
</comment>
<protein>
    <submittedName>
        <fullName evidence="11">NADH dehydrogenase, alpha subcomplex, subunit 2</fullName>
    </submittedName>
</protein>
<dbReference type="InterPro" id="IPR016464">
    <property type="entry name" value="NADH_Ub_cplx-1_asu_su-2"/>
</dbReference>
<comment type="similarity">
    <text evidence="3">Belongs to the complex I NDUFA2 subunit family.</text>
</comment>
<proteinExistence type="inferred from homology"/>
<evidence type="ECO:0000256" key="4">
    <source>
        <dbReference type="ARBA" id="ARBA00022448"/>
    </source>
</evidence>
<dbReference type="OrthoDB" id="10250268at2759"/>
<evidence type="ECO:0000256" key="5">
    <source>
        <dbReference type="ARBA" id="ARBA00022660"/>
    </source>
</evidence>
<evidence type="ECO:0000256" key="8">
    <source>
        <dbReference type="ARBA" id="ARBA00023128"/>
    </source>
</evidence>
<keyword evidence="6" id="KW-0999">Mitochondrion inner membrane</keyword>
<dbReference type="EMBL" id="MU004235">
    <property type="protein sequence ID" value="KAF2669073.1"/>
    <property type="molecule type" value="Genomic_DNA"/>
</dbReference>